<proteinExistence type="inferred from homology"/>
<evidence type="ECO:0000256" key="1">
    <source>
        <dbReference type="ARBA" id="ARBA00022618"/>
    </source>
</evidence>
<evidence type="ECO:0000256" key="4">
    <source>
        <dbReference type="HAMAP-Rule" id="MF_01420"/>
    </source>
</evidence>
<evidence type="ECO:0000256" key="3">
    <source>
        <dbReference type="ARBA" id="ARBA00023306"/>
    </source>
</evidence>
<dbReference type="Gene3D" id="3.10.28.10">
    <property type="entry name" value="Homing endonucleases"/>
    <property type="match status" value="1"/>
</dbReference>
<dbReference type="InterPro" id="IPR027434">
    <property type="entry name" value="Homing_endonucl"/>
</dbReference>
<dbReference type="NCBIfam" id="TIGR00647">
    <property type="entry name" value="DNA_bind_WhiA"/>
    <property type="match status" value="1"/>
</dbReference>
<keyword evidence="2 4" id="KW-0238">DNA-binding</keyword>
<dbReference type="PANTHER" id="PTHR37307">
    <property type="entry name" value="CELL DIVISION PROTEIN WHIA-RELATED"/>
    <property type="match status" value="1"/>
</dbReference>
<comment type="caution">
    <text evidence="8">The sequence shown here is derived from an EMBL/GenBank/DDBJ whole genome shotgun (WGS) entry which is preliminary data.</text>
</comment>
<evidence type="ECO:0000256" key="2">
    <source>
        <dbReference type="ARBA" id="ARBA00023125"/>
    </source>
</evidence>
<dbReference type="EMBL" id="JASZZX010000016">
    <property type="protein sequence ID" value="MDM3927846.1"/>
    <property type="molecule type" value="Genomic_DNA"/>
</dbReference>
<dbReference type="InterPro" id="IPR018478">
    <property type="entry name" value="Sporu_reg_WhiA_N_dom"/>
</dbReference>
<reference evidence="8 9" key="1">
    <citation type="submission" date="2023-06" db="EMBL/GenBank/DDBJ databases">
        <title>Itaconate inhibition of nontuberculous mycobacteria.</title>
        <authorList>
            <person name="Breen P."/>
            <person name="Zimbric M."/>
            <person name="Caverly L."/>
        </authorList>
    </citation>
    <scope>NUCLEOTIDE SEQUENCE [LARGE SCALE GENOMIC DNA]</scope>
    <source>
        <strain evidence="8 9">FLAC1071</strain>
    </source>
</reference>
<dbReference type="PANTHER" id="PTHR37307:SF1">
    <property type="entry name" value="CELL DIVISION PROTEIN WHIA-RELATED"/>
    <property type="match status" value="1"/>
</dbReference>
<evidence type="ECO:0000313" key="8">
    <source>
        <dbReference type="EMBL" id="MDM3927846.1"/>
    </source>
</evidence>
<evidence type="ECO:0000313" key="9">
    <source>
        <dbReference type="Proteomes" id="UP001529272"/>
    </source>
</evidence>
<dbReference type="Proteomes" id="UP001529272">
    <property type="component" value="Unassembled WGS sequence"/>
</dbReference>
<comment type="function">
    <text evidence="4">Involved in cell division and chromosome segregation.</text>
</comment>
<evidence type="ECO:0000259" key="6">
    <source>
        <dbReference type="Pfam" id="PF10298"/>
    </source>
</evidence>
<comment type="similarity">
    <text evidence="4">Belongs to the WhiA family.</text>
</comment>
<dbReference type="RefSeq" id="WP_069954001.1">
    <property type="nucleotide sequence ID" value="NZ_CP012886.2"/>
</dbReference>
<evidence type="ECO:0000259" key="7">
    <source>
        <dbReference type="Pfam" id="PF14527"/>
    </source>
</evidence>
<keyword evidence="9" id="KW-1185">Reference proteome</keyword>
<dbReference type="Pfam" id="PF10298">
    <property type="entry name" value="WhiA_N"/>
    <property type="match status" value="1"/>
</dbReference>
<feature type="domain" description="Sporulation transcription regulator WhiA N-terminal" evidence="6">
    <location>
        <begin position="18"/>
        <end position="101"/>
    </location>
</feature>
<evidence type="ECO:0000259" key="5">
    <source>
        <dbReference type="Pfam" id="PF02650"/>
    </source>
</evidence>
<sequence>MTVEIKDELSQVVVSSASARRAEVASMLRFAGGLRVAGAKVLVEVDVDMARIARRLRQDLFDLYGCHTVVRSLTDETGTQARYVLQIATGGEALARQTGLLDSRGRPVRGLPSQVVGGSIGDAEAAWRGAFLARGAMTGPTRSPRLEVKCPGFEAALALLGAARRLGVSAKVLGEDRVVVRDGDGIGALLARLGARDTLVAWEGRRERRAADSATHRRLANFTDANVARAELAAEATAARVERAFEILGDSAPAELAAAGRLRLEYRHASLEELGRLSTPQLTKDAVSGRIRRLLLRADRKAEAEGLPDTQAQSPARCSA</sequence>
<reference evidence="9" key="2">
    <citation type="submission" date="2023-06" db="EMBL/GenBank/DDBJ databases">
        <title>Itaconate inhibition of nontuberculous mycobacteria.</title>
        <authorList>
            <person name="Spilker T."/>
        </authorList>
    </citation>
    <scope>NUCLEOTIDE SEQUENCE [LARGE SCALE GENOMIC DNA]</scope>
    <source>
        <strain evidence="9">FLAC1071</strain>
    </source>
</reference>
<dbReference type="Pfam" id="PF02650">
    <property type="entry name" value="HTH_WhiA"/>
    <property type="match status" value="1"/>
</dbReference>
<organism evidence="8 9">
    <name type="scientific">Mycobacterium intracellulare subsp. chimaera</name>
    <dbReference type="NCBI Taxonomy" id="222805"/>
    <lineage>
        <taxon>Bacteria</taxon>
        <taxon>Bacillati</taxon>
        <taxon>Actinomycetota</taxon>
        <taxon>Actinomycetes</taxon>
        <taxon>Mycobacteriales</taxon>
        <taxon>Mycobacteriaceae</taxon>
        <taxon>Mycobacterium</taxon>
        <taxon>Mycobacterium avium complex (MAC)</taxon>
    </lineage>
</organism>
<keyword evidence="1 4" id="KW-0132">Cell division</keyword>
<dbReference type="InterPro" id="IPR039518">
    <property type="entry name" value="WhiA_LAGLIDADG_dom"/>
</dbReference>
<dbReference type="GO" id="GO:0003677">
    <property type="term" value="F:DNA binding"/>
    <property type="evidence" value="ECO:0007669"/>
    <property type="project" value="UniProtKB-KW"/>
</dbReference>
<accession>A0ABT7P3I5</accession>
<dbReference type="Pfam" id="PF14527">
    <property type="entry name" value="LAGLIDADG_WhiA"/>
    <property type="match status" value="1"/>
</dbReference>
<name>A0ABT7P3I5_MYCIT</name>
<gene>
    <name evidence="4 8" type="primary">whiA</name>
    <name evidence="8" type="ORF">QRB35_17695</name>
</gene>
<feature type="domain" description="WhiA LAGLIDADG-like" evidence="7">
    <location>
        <begin position="124"/>
        <end position="209"/>
    </location>
</feature>
<dbReference type="InterPro" id="IPR003802">
    <property type="entry name" value="Sporulation_regulator_WhiA"/>
</dbReference>
<keyword evidence="3 4" id="KW-0131">Cell cycle</keyword>
<feature type="domain" description="Sporulation regulator WhiA C-terminal" evidence="5">
    <location>
        <begin position="218"/>
        <end position="294"/>
    </location>
</feature>
<dbReference type="HAMAP" id="MF_01420">
    <property type="entry name" value="HTH_type_WhiA"/>
    <property type="match status" value="1"/>
</dbReference>
<protein>
    <recommendedName>
        <fullName evidence="4">Probable cell division protein WhiA</fullName>
    </recommendedName>
</protein>
<dbReference type="InterPro" id="IPR023054">
    <property type="entry name" value="Sporulation_regulator_WhiA_C"/>
</dbReference>